<feature type="domain" description="HTH lysR-type" evidence="5">
    <location>
        <begin position="4"/>
        <end position="61"/>
    </location>
</feature>
<reference evidence="6 7" key="1">
    <citation type="submission" date="2019-12" db="EMBL/GenBank/DDBJ databases">
        <title>Litoreibacter badius sp. nov., a novel bacteriochlorophyll a-containing bacterium in the genus Litoreibacter.</title>
        <authorList>
            <person name="Kanamuro M."/>
            <person name="Takabe Y."/>
            <person name="Mori K."/>
            <person name="Takaichi S."/>
            <person name="Hanada S."/>
        </authorList>
    </citation>
    <scope>NUCLEOTIDE SEQUENCE [LARGE SCALE GENOMIC DNA]</scope>
    <source>
        <strain evidence="6 7">K6</strain>
    </source>
</reference>
<dbReference type="SUPFAM" id="SSF53850">
    <property type="entry name" value="Periplasmic binding protein-like II"/>
    <property type="match status" value="1"/>
</dbReference>
<evidence type="ECO:0000256" key="3">
    <source>
        <dbReference type="ARBA" id="ARBA00023125"/>
    </source>
</evidence>
<accession>A0A6N6JLV1</accession>
<dbReference type="Pfam" id="PF00126">
    <property type="entry name" value="HTH_1"/>
    <property type="match status" value="1"/>
</dbReference>
<dbReference type="PROSITE" id="PS50931">
    <property type="entry name" value="HTH_LYSR"/>
    <property type="match status" value="1"/>
</dbReference>
<name>A0A6N6JLV1_9RHOB</name>
<dbReference type="RefSeq" id="WP_159810436.1">
    <property type="nucleotide sequence ID" value="NZ_BLJE01000006.1"/>
</dbReference>
<dbReference type="EMBL" id="BLJE01000006">
    <property type="protein sequence ID" value="GFE66947.1"/>
    <property type="molecule type" value="Genomic_DNA"/>
</dbReference>
<dbReference type="AlphaFoldDB" id="A0A6N6JLV1"/>
<keyword evidence="3" id="KW-0238">DNA-binding</keyword>
<proteinExistence type="inferred from homology"/>
<dbReference type="InterPro" id="IPR000847">
    <property type="entry name" value="LysR_HTH_N"/>
</dbReference>
<dbReference type="PRINTS" id="PR00039">
    <property type="entry name" value="HTHLYSR"/>
</dbReference>
<dbReference type="PANTHER" id="PTHR30126:SF98">
    <property type="entry name" value="HTH-TYPE TRANSCRIPTIONAL ACTIVATOR BAUR"/>
    <property type="match status" value="1"/>
</dbReference>
<keyword evidence="7" id="KW-1185">Reference proteome</keyword>
<gene>
    <name evidence="6" type="ORF">KIN_40210</name>
</gene>
<dbReference type="SUPFAM" id="SSF46785">
    <property type="entry name" value="Winged helix' DNA-binding domain"/>
    <property type="match status" value="1"/>
</dbReference>
<sequence length="286" mass="31500">MNQLNYHHLRYFREVAVEGHLGRAADRLNLSQSALSIQIRTLEDRLGYPLFDRVGRTLVLTAAGRIALDHADRIFSVGEDLLASLQQNAAARPPLRVGALSTLSRNFQLQFLRPLLASDACRIVLRSGNTKTLLKDLEMFALDVVLTTEVPQTGLTSTFAAQRITEQSVGIHGSPARMGHRSLKSMLANEPLILPTESVIRAGFENLVAKLDIRPRIAAYVDDMAMVRLLAREDAGLAIAPSVVLADEIASGRVTTAPFDLDITEPFYAVTVSREFPHEELKNLLP</sequence>
<organism evidence="6 7">
    <name type="scientific">Litoreibacter roseus</name>
    <dbReference type="NCBI Taxonomy" id="2601869"/>
    <lineage>
        <taxon>Bacteria</taxon>
        <taxon>Pseudomonadati</taxon>
        <taxon>Pseudomonadota</taxon>
        <taxon>Alphaproteobacteria</taxon>
        <taxon>Rhodobacterales</taxon>
        <taxon>Roseobacteraceae</taxon>
        <taxon>Litoreibacter</taxon>
    </lineage>
</organism>
<dbReference type="Proteomes" id="UP000436822">
    <property type="component" value="Unassembled WGS sequence"/>
</dbReference>
<dbReference type="FunFam" id="1.10.10.10:FF:000001">
    <property type="entry name" value="LysR family transcriptional regulator"/>
    <property type="match status" value="1"/>
</dbReference>
<dbReference type="Gene3D" id="3.40.190.10">
    <property type="entry name" value="Periplasmic binding protein-like II"/>
    <property type="match status" value="2"/>
</dbReference>
<evidence type="ECO:0000259" key="5">
    <source>
        <dbReference type="PROSITE" id="PS50931"/>
    </source>
</evidence>
<keyword evidence="2" id="KW-0805">Transcription regulation</keyword>
<dbReference type="Pfam" id="PF03466">
    <property type="entry name" value="LysR_substrate"/>
    <property type="match status" value="1"/>
</dbReference>
<evidence type="ECO:0000256" key="1">
    <source>
        <dbReference type="ARBA" id="ARBA00009437"/>
    </source>
</evidence>
<dbReference type="PANTHER" id="PTHR30126">
    <property type="entry name" value="HTH-TYPE TRANSCRIPTIONAL REGULATOR"/>
    <property type="match status" value="1"/>
</dbReference>
<comment type="similarity">
    <text evidence="1">Belongs to the LysR transcriptional regulatory family.</text>
</comment>
<dbReference type="InterPro" id="IPR036390">
    <property type="entry name" value="WH_DNA-bd_sf"/>
</dbReference>
<protein>
    <submittedName>
        <fullName evidence="6">LysR family transcriptional regulator</fullName>
    </submittedName>
</protein>
<dbReference type="InterPro" id="IPR005119">
    <property type="entry name" value="LysR_subst-bd"/>
</dbReference>
<dbReference type="InterPro" id="IPR036388">
    <property type="entry name" value="WH-like_DNA-bd_sf"/>
</dbReference>
<evidence type="ECO:0000313" key="6">
    <source>
        <dbReference type="EMBL" id="GFE66947.1"/>
    </source>
</evidence>
<comment type="caution">
    <text evidence="6">The sequence shown here is derived from an EMBL/GenBank/DDBJ whole genome shotgun (WGS) entry which is preliminary data.</text>
</comment>
<evidence type="ECO:0000313" key="7">
    <source>
        <dbReference type="Proteomes" id="UP000436822"/>
    </source>
</evidence>
<keyword evidence="4" id="KW-0804">Transcription</keyword>
<dbReference type="Gene3D" id="1.10.10.10">
    <property type="entry name" value="Winged helix-like DNA-binding domain superfamily/Winged helix DNA-binding domain"/>
    <property type="match status" value="1"/>
</dbReference>
<dbReference type="OrthoDB" id="464481at2"/>
<dbReference type="GO" id="GO:0000976">
    <property type="term" value="F:transcription cis-regulatory region binding"/>
    <property type="evidence" value="ECO:0007669"/>
    <property type="project" value="TreeGrafter"/>
</dbReference>
<evidence type="ECO:0000256" key="4">
    <source>
        <dbReference type="ARBA" id="ARBA00023163"/>
    </source>
</evidence>
<dbReference type="GO" id="GO:0003700">
    <property type="term" value="F:DNA-binding transcription factor activity"/>
    <property type="evidence" value="ECO:0007669"/>
    <property type="project" value="InterPro"/>
</dbReference>
<evidence type="ECO:0000256" key="2">
    <source>
        <dbReference type="ARBA" id="ARBA00023015"/>
    </source>
</evidence>